<name>A0ABD6EKQ5_9BILA</name>
<keyword evidence="2 3" id="KW-0175">Coiled coil</keyword>
<evidence type="ECO:0000313" key="5">
    <source>
        <dbReference type="EMBL" id="MFH4977282.1"/>
    </source>
</evidence>
<evidence type="ECO:0000313" key="6">
    <source>
        <dbReference type="Proteomes" id="UP001608902"/>
    </source>
</evidence>
<evidence type="ECO:0000256" key="4">
    <source>
        <dbReference type="SAM" id="MobiDB-lite"/>
    </source>
</evidence>
<feature type="coiled-coil region" evidence="3">
    <location>
        <begin position="72"/>
        <end position="113"/>
    </location>
</feature>
<protein>
    <submittedName>
        <fullName evidence="5">Uncharacterized protein</fullName>
    </submittedName>
</protein>
<dbReference type="InterPro" id="IPR043446">
    <property type="entry name" value="Neurabin-like"/>
</dbReference>
<gene>
    <name evidence="5" type="ORF">AB6A40_003991</name>
</gene>
<sequence>MDVAAVPLLEMVTFDSFQDRKFVLPEVLDDLINSSNLRDADLADSIRRFRQWRRKAEGAWRNTNDNSETEINRGLVRKYDESMERIAELESKLSESQRKLMALESRLKDEEDFSKKYQRSLCKLYCLVEGTASTELIEEVRDGSGLKEEKMKRIPHIEVMNTIRKAFRNKDTELRELSVRIGVLCDQNVDLENKLVNSEKERKDVCDQLQYMRKELEEKHSANNEMKRHCKRLVDRLSVLEDEKKAVEDACTRLENELQRLQTQFQKISVEGTRKIREDALLKTKNIEENLKQRLSELNSRIDALQKENRCLKLQLSASEDSSRQSRSDCSTLQRKLLETETILKQLEASNLSLLKENDEQRTVFEAKDIELGRLSAEINEAERKIESAEIAVREIKQQRNEARKETDELSRQLFDLKNVLENEKSEKLDLDRSIKRSNEELKNCKTRILQLETNTSELREHNAALEKKLEKEKTKIRTIEENASLSRKEIEQFAVLKEEFQRERCGIILSNREKDAEIAELKEKMRKQGLKLGNLEKENITLQKKEAESAATKQQQLVQYDLLLKEYESAKNEIMELQELLEQTEKESKGKEVEVESHENSDGLEANDGNLIFA</sequence>
<dbReference type="Proteomes" id="UP001608902">
    <property type="component" value="Unassembled WGS sequence"/>
</dbReference>
<dbReference type="PANTHER" id="PTHR16154:SF6">
    <property type="entry name" value="SPINOPHILIN, ISOFORM J"/>
    <property type="match status" value="1"/>
</dbReference>
<keyword evidence="1" id="KW-0597">Phosphoprotein</keyword>
<dbReference type="Pfam" id="PF24423">
    <property type="entry name" value="OVT1"/>
    <property type="match status" value="1"/>
</dbReference>
<feature type="region of interest" description="Disordered" evidence="4">
    <location>
        <begin position="586"/>
        <end position="615"/>
    </location>
</feature>
<proteinExistence type="predicted"/>
<dbReference type="EMBL" id="JBGFUD010002187">
    <property type="protein sequence ID" value="MFH4977282.1"/>
    <property type="molecule type" value="Genomic_DNA"/>
</dbReference>
<reference evidence="5 6" key="1">
    <citation type="submission" date="2024-08" db="EMBL/GenBank/DDBJ databases">
        <title>Gnathostoma spinigerum genome.</title>
        <authorList>
            <person name="Gonzalez-Bertolin B."/>
            <person name="Monzon S."/>
            <person name="Zaballos A."/>
            <person name="Jimenez P."/>
            <person name="Dekumyoy P."/>
            <person name="Varona S."/>
            <person name="Cuesta I."/>
            <person name="Sumanam S."/>
            <person name="Adisakwattana P."/>
            <person name="Gasser R.B."/>
            <person name="Hernandez-Gonzalez A."/>
            <person name="Young N.D."/>
            <person name="Perteguer M.J."/>
        </authorList>
    </citation>
    <scope>NUCLEOTIDE SEQUENCE [LARGE SCALE GENOMIC DNA]</scope>
    <source>
        <strain evidence="5">AL3</strain>
        <tissue evidence="5">Liver</tissue>
    </source>
</reference>
<organism evidence="5 6">
    <name type="scientific">Gnathostoma spinigerum</name>
    <dbReference type="NCBI Taxonomy" id="75299"/>
    <lineage>
        <taxon>Eukaryota</taxon>
        <taxon>Metazoa</taxon>
        <taxon>Ecdysozoa</taxon>
        <taxon>Nematoda</taxon>
        <taxon>Chromadorea</taxon>
        <taxon>Rhabditida</taxon>
        <taxon>Spirurina</taxon>
        <taxon>Gnathostomatomorpha</taxon>
        <taxon>Gnathostomatoidea</taxon>
        <taxon>Gnathostomatidae</taxon>
        <taxon>Gnathostoma</taxon>
    </lineage>
</organism>
<evidence type="ECO:0000256" key="3">
    <source>
        <dbReference type="SAM" id="Coils"/>
    </source>
</evidence>
<dbReference type="PANTHER" id="PTHR16154">
    <property type="entry name" value="NEURABIN"/>
    <property type="match status" value="1"/>
</dbReference>
<comment type="caution">
    <text evidence="5">The sequence shown here is derived from an EMBL/GenBank/DDBJ whole genome shotgun (WGS) entry which is preliminary data.</text>
</comment>
<evidence type="ECO:0000256" key="2">
    <source>
        <dbReference type="ARBA" id="ARBA00023054"/>
    </source>
</evidence>
<feature type="compositionally biased region" description="Basic and acidic residues" evidence="4">
    <location>
        <begin position="586"/>
        <end position="602"/>
    </location>
</feature>
<accession>A0ABD6EKQ5</accession>
<dbReference type="AlphaFoldDB" id="A0ABD6EKQ5"/>
<evidence type="ECO:0000256" key="1">
    <source>
        <dbReference type="ARBA" id="ARBA00022553"/>
    </source>
</evidence>
<keyword evidence="6" id="KW-1185">Reference proteome</keyword>